<evidence type="ECO:0000313" key="3">
    <source>
        <dbReference type="Proteomes" id="UP000030021"/>
    </source>
</evidence>
<dbReference type="RefSeq" id="WP_037271436.1">
    <property type="nucleotide sequence ID" value="NZ_KN293978.2"/>
</dbReference>
<dbReference type="OrthoDB" id="7273451at2"/>
<sequence>MGFDPGWLALREPADRAARDATLLRRAVALAGPGGSVLDLGCGTGSTVRAFEGAGATGAHWRLFDNDAGLLARAAVLHPEAAICQGDLAEIDALPLEGVRLVTASALFDLVSRDWVERLAARLVAQGTALYAALSYDGVMRWSPEDAEDAAITAQFNAHQRGNKGFGAALGPSAAETAAGIFASLGYEVQCAPSSWRLGPQEAEMQRLLLAGIAQAAAEAGYAGAEGWQTRRARVLAEGWAEIGHIDLLAVPPGDGRRA</sequence>
<dbReference type="AlphaFoldDB" id="A0A0A0HPR4"/>
<protein>
    <recommendedName>
        <fullName evidence="1">Methyltransferase domain-containing protein</fullName>
    </recommendedName>
</protein>
<dbReference type="InterPro" id="IPR029063">
    <property type="entry name" value="SAM-dependent_MTases_sf"/>
</dbReference>
<dbReference type="STRING" id="215743.ROSMUCSMR3_00331"/>
<proteinExistence type="predicted"/>
<dbReference type="EMBL" id="AONH01000007">
    <property type="protein sequence ID" value="KGM88594.1"/>
    <property type="molecule type" value="Genomic_DNA"/>
</dbReference>
<accession>A0A0A0HPR4</accession>
<dbReference type="Pfam" id="PF13649">
    <property type="entry name" value="Methyltransf_25"/>
    <property type="match status" value="1"/>
</dbReference>
<dbReference type="Gene3D" id="3.40.50.150">
    <property type="entry name" value="Vaccinia Virus protein VP39"/>
    <property type="match status" value="1"/>
</dbReference>
<name>A0A0A0HPR4_9RHOB</name>
<dbReference type="InterPro" id="IPR041698">
    <property type="entry name" value="Methyltransf_25"/>
</dbReference>
<comment type="caution">
    <text evidence="2">The sequence shown here is derived from an EMBL/GenBank/DDBJ whole genome shotgun (WGS) entry which is preliminary data.</text>
</comment>
<feature type="domain" description="Methyltransferase" evidence="1">
    <location>
        <begin position="37"/>
        <end position="122"/>
    </location>
</feature>
<evidence type="ECO:0000259" key="1">
    <source>
        <dbReference type="Pfam" id="PF13649"/>
    </source>
</evidence>
<dbReference type="HOGENOM" id="CLU_047561_0_0_5"/>
<dbReference type="Proteomes" id="UP000030021">
    <property type="component" value="Unassembled WGS sequence"/>
</dbReference>
<dbReference type="PATRIC" id="fig|1288298.3.peg.1440"/>
<evidence type="ECO:0000313" key="2">
    <source>
        <dbReference type="EMBL" id="KGM88594.1"/>
    </source>
</evidence>
<dbReference type="eggNOG" id="COG4123">
    <property type="taxonomic scope" value="Bacteria"/>
</dbReference>
<gene>
    <name evidence="2" type="ORF">rosmuc_01428</name>
</gene>
<reference evidence="2 3" key="1">
    <citation type="submission" date="2013-01" db="EMBL/GenBank/DDBJ databases">
        <authorList>
            <person name="Fiebig A."/>
            <person name="Goeker M."/>
            <person name="Klenk H.-P.P."/>
        </authorList>
    </citation>
    <scope>NUCLEOTIDE SEQUENCE [LARGE SCALE GENOMIC DNA]</scope>
    <source>
        <strain evidence="2 3">DSM 17069</strain>
    </source>
</reference>
<dbReference type="SUPFAM" id="SSF53335">
    <property type="entry name" value="S-adenosyl-L-methionine-dependent methyltransferases"/>
    <property type="match status" value="1"/>
</dbReference>
<organism evidence="2 3">
    <name type="scientific">Roseovarius mucosus DSM 17069</name>
    <dbReference type="NCBI Taxonomy" id="1288298"/>
    <lineage>
        <taxon>Bacteria</taxon>
        <taxon>Pseudomonadati</taxon>
        <taxon>Pseudomonadota</taxon>
        <taxon>Alphaproteobacteria</taxon>
        <taxon>Rhodobacterales</taxon>
        <taxon>Roseobacteraceae</taxon>
        <taxon>Roseovarius</taxon>
    </lineage>
</organism>